<sequence length="292" mass="30522">MGPLLASDIPSLSLLYKLGKLSPAAPGTSLPRTLLGPNGTALPSPSKSLNDRVGLLRGDITTLAVDAIVNAANRSLLGGGGVDGAIHRIAGRRLYEECRTLGGCATGSAKMTDAYGLPCRKVIHAVGPVYDPLDHDGSERLLTGCYTRSLELAVAGADGGCRSVAFSALSTGIYGYPSREAAPAALSAIRAFLEGPDGVKIDMVVIVTYEKKDVDAYNEFVPLYFPPVAEDKTTAADDKDETPAADQVIDVREAEARLEAEAEAVANELPNPPTTDPTEPGHAGKKQKHEDS</sequence>
<feature type="domain" description="Macro" evidence="2">
    <location>
        <begin position="40"/>
        <end position="225"/>
    </location>
</feature>
<dbReference type="EMBL" id="MU863667">
    <property type="protein sequence ID" value="KAK4097812.1"/>
    <property type="molecule type" value="Genomic_DNA"/>
</dbReference>
<reference evidence="3" key="2">
    <citation type="submission" date="2023-05" db="EMBL/GenBank/DDBJ databases">
        <authorList>
            <consortium name="Lawrence Berkeley National Laboratory"/>
            <person name="Steindorff A."/>
            <person name="Hensen N."/>
            <person name="Bonometti L."/>
            <person name="Westerberg I."/>
            <person name="Brannstrom I.O."/>
            <person name="Guillou S."/>
            <person name="Cros-Aarteil S."/>
            <person name="Calhoun S."/>
            <person name="Haridas S."/>
            <person name="Kuo A."/>
            <person name="Mondo S."/>
            <person name="Pangilinan J."/>
            <person name="Riley R."/>
            <person name="Labutti K."/>
            <person name="Andreopoulos B."/>
            <person name="Lipzen A."/>
            <person name="Chen C."/>
            <person name="Yanf M."/>
            <person name="Daum C."/>
            <person name="Ng V."/>
            <person name="Clum A."/>
            <person name="Ohm R."/>
            <person name="Martin F."/>
            <person name="Silar P."/>
            <person name="Natvig D."/>
            <person name="Lalanne C."/>
            <person name="Gautier V."/>
            <person name="Ament-Velasquez S.L."/>
            <person name="Kruys A."/>
            <person name="Hutchinson M.I."/>
            <person name="Powell A.J."/>
            <person name="Barry K."/>
            <person name="Miller A.N."/>
            <person name="Grigoriev I.V."/>
            <person name="Debuchy R."/>
            <person name="Gladieux P."/>
            <person name="Thoren M.H."/>
            <person name="Johannesson H."/>
        </authorList>
    </citation>
    <scope>NUCLEOTIDE SEQUENCE</scope>
    <source>
        <strain evidence="3">CBS 757.83</strain>
    </source>
</reference>
<dbReference type="PANTHER" id="PTHR11106:SF27">
    <property type="entry name" value="MACRO DOMAIN-CONTAINING PROTEIN"/>
    <property type="match status" value="1"/>
</dbReference>
<dbReference type="Gene3D" id="3.40.220.10">
    <property type="entry name" value="Leucine Aminopeptidase, subunit E, domain 1"/>
    <property type="match status" value="1"/>
</dbReference>
<dbReference type="CDD" id="cd02908">
    <property type="entry name" value="Macro_OAADPr_deacetylase"/>
    <property type="match status" value="1"/>
</dbReference>
<dbReference type="PANTHER" id="PTHR11106">
    <property type="entry name" value="GANGLIOSIDE INDUCED DIFFERENTIATION ASSOCIATED PROTEIN 2-RELATED"/>
    <property type="match status" value="1"/>
</dbReference>
<evidence type="ECO:0000259" key="2">
    <source>
        <dbReference type="PROSITE" id="PS51154"/>
    </source>
</evidence>
<proteinExistence type="predicted"/>
<gene>
    <name evidence="3" type="ORF">N658DRAFT_499995</name>
</gene>
<dbReference type="Pfam" id="PF01661">
    <property type="entry name" value="Macro"/>
    <property type="match status" value="1"/>
</dbReference>
<dbReference type="InterPro" id="IPR002589">
    <property type="entry name" value="Macro_dom"/>
</dbReference>
<comment type="caution">
    <text evidence="3">The sequence shown here is derived from an EMBL/GenBank/DDBJ whole genome shotgun (WGS) entry which is preliminary data.</text>
</comment>
<feature type="region of interest" description="Disordered" evidence="1">
    <location>
        <begin position="257"/>
        <end position="292"/>
    </location>
</feature>
<accession>A0AAN6SYS7</accession>
<dbReference type="SMART" id="SM00506">
    <property type="entry name" value="A1pp"/>
    <property type="match status" value="1"/>
</dbReference>
<feature type="compositionally biased region" description="Basic residues" evidence="1">
    <location>
        <begin position="283"/>
        <end position="292"/>
    </location>
</feature>
<reference evidence="3" key="1">
    <citation type="journal article" date="2023" name="Mol. Phylogenet. Evol.">
        <title>Genome-scale phylogeny and comparative genomics of the fungal order Sordariales.</title>
        <authorList>
            <person name="Hensen N."/>
            <person name="Bonometti L."/>
            <person name="Westerberg I."/>
            <person name="Brannstrom I.O."/>
            <person name="Guillou S."/>
            <person name="Cros-Aarteil S."/>
            <person name="Calhoun S."/>
            <person name="Haridas S."/>
            <person name="Kuo A."/>
            <person name="Mondo S."/>
            <person name="Pangilinan J."/>
            <person name="Riley R."/>
            <person name="LaButti K."/>
            <person name="Andreopoulos B."/>
            <person name="Lipzen A."/>
            <person name="Chen C."/>
            <person name="Yan M."/>
            <person name="Daum C."/>
            <person name="Ng V."/>
            <person name="Clum A."/>
            <person name="Steindorff A."/>
            <person name="Ohm R.A."/>
            <person name="Martin F."/>
            <person name="Silar P."/>
            <person name="Natvig D.O."/>
            <person name="Lalanne C."/>
            <person name="Gautier V."/>
            <person name="Ament-Velasquez S.L."/>
            <person name="Kruys A."/>
            <person name="Hutchinson M.I."/>
            <person name="Powell A.J."/>
            <person name="Barry K."/>
            <person name="Miller A.N."/>
            <person name="Grigoriev I.V."/>
            <person name="Debuchy R."/>
            <person name="Gladieux P."/>
            <person name="Hiltunen Thoren M."/>
            <person name="Johannesson H."/>
        </authorList>
    </citation>
    <scope>NUCLEOTIDE SEQUENCE</scope>
    <source>
        <strain evidence="3">CBS 757.83</strain>
    </source>
</reference>
<organism evidence="3 4">
    <name type="scientific">Parathielavia hyrcaniae</name>
    <dbReference type="NCBI Taxonomy" id="113614"/>
    <lineage>
        <taxon>Eukaryota</taxon>
        <taxon>Fungi</taxon>
        <taxon>Dikarya</taxon>
        <taxon>Ascomycota</taxon>
        <taxon>Pezizomycotina</taxon>
        <taxon>Sordariomycetes</taxon>
        <taxon>Sordariomycetidae</taxon>
        <taxon>Sordariales</taxon>
        <taxon>Chaetomiaceae</taxon>
        <taxon>Parathielavia</taxon>
    </lineage>
</organism>
<evidence type="ECO:0000313" key="4">
    <source>
        <dbReference type="Proteomes" id="UP001305647"/>
    </source>
</evidence>
<dbReference type="Proteomes" id="UP001305647">
    <property type="component" value="Unassembled WGS sequence"/>
</dbReference>
<evidence type="ECO:0000256" key="1">
    <source>
        <dbReference type="SAM" id="MobiDB-lite"/>
    </source>
</evidence>
<name>A0AAN6SYS7_9PEZI</name>
<keyword evidence="4" id="KW-1185">Reference proteome</keyword>
<dbReference type="InterPro" id="IPR043472">
    <property type="entry name" value="Macro_dom-like"/>
</dbReference>
<dbReference type="AlphaFoldDB" id="A0AAN6SYS7"/>
<dbReference type="PROSITE" id="PS51154">
    <property type="entry name" value="MACRO"/>
    <property type="match status" value="1"/>
</dbReference>
<dbReference type="SUPFAM" id="SSF52949">
    <property type="entry name" value="Macro domain-like"/>
    <property type="match status" value="1"/>
</dbReference>
<evidence type="ECO:0000313" key="3">
    <source>
        <dbReference type="EMBL" id="KAK4097812.1"/>
    </source>
</evidence>
<protein>
    <submittedName>
        <fullName evidence="3">A1pp-domain-containing protein</fullName>
    </submittedName>
</protein>